<feature type="region of interest" description="Disordered" evidence="8">
    <location>
        <begin position="463"/>
        <end position="494"/>
    </location>
</feature>
<evidence type="ECO:0000256" key="2">
    <source>
        <dbReference type="ARBA" id="ARBA00007613"/>
    </source>
</evidence>
<dbReference type="PANTHER" id="PTHR30026">
    <property type="entry name" value="OUTER MEMBRANE PROTEIN TOLC"/>
    <property type="match status" value="1"/>
</dbReference>
<keyword evidence="5" id="KW-0812">Transmembrane</keyword>
<reference evidence="11" key="1">
    <citation type="submission" date="2015-11" db="EMBL/GenBank/DDBJ databases">
        <title>Complete genome sequence of a polyethylene glycol-degrading strain Sphingopyxis terrae strain 203-1 (NBRC 15098).</title>
        <authorList>
            <person name="Yoshiyuki O."/>
            <person name="Shouta N."/>
            <person name="Nagata Y."/>
            <person name="Numata M."/>
            <person name="Tsuchikane K."/>
            <person name="Hosoyama A."/>
            <person name="Yamazoe A."/>
            <person name="Tsuda M."/>
            <person name="Fujita N."/>
            <person name="Kawai F."/>
        </authorList>
    </citation>
    <scope>NUCLEOTIDE SEQUENCE [LARGE SCALE GENOMIC DNA]</scope>
    <source>
        <strain evidence="11">203-1</strain>
    </source>
</reference>
<gene>
    <name evidence="10" type="ORF">AOA14_06800</name>
</gene>
<dbReference type="GO" id="GO:0015288">
    <property type="term" value="F:porin activity"/>
    <property type="evidence" value="ECO:0007669"/>
    <property type="project" value="TreeGrafter"/>
</dbReference>
<comment type="similarity">
    <text evidence="2">Belongs to the outer membrane factor (OMF) (TC 1.B.17) family.</text>
</comment>
<dbReference type="GO" id="GO:0015562">
    <property type="term" value="F:efflux transmembrane transporter activity"/>
    <property type="evidence" value="ECO:0007669"/>
    <property type="project" value="InterPro"/>
</dbReference>
<dbReference type="Gene3D" id="1.20.1600.10">
    <property type="entry name" value="Outer membrane efflux proteins (OEP)"/>
    <property type="match status" value="1"/>
</dbReference>
<dbReference type="Pfam" id="PF02321">
    <property type="entry name" value="OEP"/>
    <property type="match status" value="2"/>
</dbReference>
<evidence type="ECO:0000256" key="1">
    <source>
        <dbReference type="ARBA" id="ARBA00004442"/>
    </source>
</evidence>
<keyword evidence="6" id="KW-0472">Membrane</keyword>
<feature type="chain" id="PRO_5007502448" description="Outer membrane protein" evidence="9">
    <location>
        <begin position="33"/>
        <end position="494"/>
    </location>
</feature>
<sequence>MHDIDTKMTGRRARWLAGMALGALALSSQAQAETLQGALAKAYENNPTLTAARAGQRANDENVPIQKASGLPSVGASVDYQENLVIPGNSFVSPGRVLSAGSQLSVPIYQGGAVRNAVKAAEYRVEAGQSDLRATEASIFSQVVGAYMDVIRDQAIVQLNQKNVAVLKTNLQASSDRFEIGDLTRTDVAQSQARLALAEGDLRGAEANLIRSRENYVKLVGDAPVDLQPPPALPNLPHSVEDAVAIALNNNPDIEAANQRINASRADIGAARAARMPKLSATLGGGYNNNLHSIPAGNTVAENTTKSAAAGLSLTLPIFQGGRPSAQVRQAQSRSSQAIETYVATERDVIAQTRGAYAAWQANERVIAATEQAVGANALSLEGVRAENSVGTRSILDILNAEQEYLNAQVQLVSAKRNSYVAAFSVLAAMGKAEARDLGIEGGALYDPAVNYRRVRGQIWDWADDPKPQQQATDTRSVPAADASVPAVEPLPQQ</sequence>
<dbReference type="GO" id="GO:1990281">
    <property type="term" value="C:efflux pump complex"/>
    <property type="evidence" value="ECO:0007669"/>
    <property type="project" value="TreeGrafter"/>
</dbReference>
<dbReference type="PANTHER" id="PTHR30026:SF22">
    <property type="entry name" value="OUTER MEMBRANE EFFLUX PROTEIN"/>
    <property type="match status" value="1"/>
</dbReference>
<comment type="subcellular location">
    <subcellularLocation>
        <location evidence="1">Cell outer membrane</location>
    </subcellularLocation>
</comment>
<dbReference type="KEGG" id="ster:AOA14_06800"/>
<evidence type="ECO:0000256" key="7">
    <source>
        <dbReference type="ARBA" id="ARBA00023237"/>
    </source>
</evidence>
<dbReference type="InterPro" id="IPR051906">
    <property type="entry name" value="TolC-like"/>
</dbReference>
<feature type="signal peptide" evidence="9">
    <location>
        <begin position="1"/>
        <end position="32"/>
    </location>
</feature>
<name>A0A142VWW6_9SPHN</name>
<evidence type="ECO:0000313" key="11">
    <source>
        <dbReference type="Proteomes" id="UP000076234"/>
    </source>
</evidence>
<dbReference type="GO" id="GO:0009279">
    <property type="term" value="C:cell outer membrane"/>
    <property type="evidence" value="ECO:0007669"/>
    <property type="project" value="UniProtKB-SubCell"/>
</dbReference>
<evidence type="ECO:0000256" key="5">
    <source>
        <dbReference type="ARBA" id="ARBA00022692"/>
    </source>
</evidence>
<dbReference type="NCBIfam" id="TIGR01844">
    <property type="entry name" value="type_I_sec_TolC"/>
    <property type="match status" value="1"/>
</dbReference>
<dbReference type="InterPro" id="IPR003423">
    <property type="entry name" value="OMP_efflux"/>
</dbReference>
<organism evidence="10 11">
    <name type="scientific">Sphingopyxis terrae subsp. terrae NBRC 15098</name>
    <dbReference type="NCBI Taxonomy" id="1219058"/>
    <lineage>
        <taxon>Bacteria</taxon>
        <taxon>Pseudomonadati</taxon>
        <taxon>Pseudomonadota</taxon>
        <taxon>Alphaproteobacteria</taxon>
        <taxon>Sphingomonadales</taxon>
        <taxon>Sphingomonadaceae</taxon>
        <taxon>Sphingopyxis</taxon>
    </lineage>
</organism>
<evidence type="ECO:0000256" key="9">
    <source>
        <dbReference type="SAM" id="SignalP"/>
    </source>
</evidence>
<dbReference type="Proteomes" id="UP000076234">
    <property type="component" value="Chromosome"/>
</dbReference>
<evidence type="ECO:0008006" key="12">
    <source>
        <dbReference type="Google" id="ProtNLM"/>
    </source>
</evidence>
<evidence type="ECO:0000256" key="6">
    <source>
        <dbReference type="ARBA" id="ARBA00023136"/>
    </source>
</evidence>
<keyword evidence="3" id="KW-0813">Transport</keyword>
<proteinExistence type="inferred from homology"/>
<dbReference type="InterPro" id="IPR010130">
    <property type="entry name" value="T1SS_OMP_TolC"/>
</dbReference>
<dbReference type="AlphaFoldDB" id="A0A142VWW6"/>
<dbReference type="RefSeq" id="WP_062901224.1">
    <property type="nucleotide sequence ID" value="NZ_CP013342.1"/>
</dbReference>
<keyword evidence="9" id="KW-0732">Signal</keyword>
<reference evidence="10 11" key="2">
    <citation type="journal article" date="2016" name="Genome Announc.">
        <title>Complete Genome Sequence of Sphingopyxis terrae Strain 203-1 (NBRC 111660), a Polyethylene Glycol Degrader.</title>
        <authorList>
            <person name="Ohtsubo Y."/>
            <person name="Nonoyama S."/>
            <person name="Nagata Y."/>
            <person name="Numata M."/>
            <person name="Tsuchikane K."/>
            <person name="Hosoyama A."/>
            <person name="Yamazoe A."/>
            <person name="Tsuda M."/>
            <person name="Fujita N."/>
            <person name="Kawai F."/>
        </authorList>
    </citation>
    <scope>NUCLEOTIDE SEQUENCE [LARGE SCALE GENOMIC DNA]</scope>
    <source>
        <strain evidence="10 11">203-1</strain>
    </source>
</reference>
<keyword evidence="4" id="KW-1134">Transmembrane beta strand</keyword>
<protein>
    <recommendedName>
        <fullName evidence="12">Outer membrane protein</fullName>
    </recommendedName>
</protein>
<dbReference type="SUPFAM" id="SSF56954">
    <property type="entry name" value="Outer membrane efflux proteins (OEP)"/>
    <property type="match status" value="1"/>
</dbReference>
<dbReference type="STRING" id="1219058.AOA14_06800"/>
<evidence type="ECO:0000313" key="10">
    <source>
        <dbReference type="EMBL" id="AMU94313.1"/>
    </source>
</evidence>
<evidence type="ECO:0000256" key="4">
    <source>
        <dbReference type="ARBA" id="ARBA00022452"/>
    </source>
</evidence>
<keyword evidence="7" id="KW-0998">Cell outer membrane</keyword>
<evidence type="ECO:0000256" key="3">
    <source>
        <dbReference type="ARBA" id="ARBA00022448"/>
    </source>
</evidence>
<evidence type="ECO:0000256" key="8">
    <source>
        <dbReference type="SAM" id="MobiDB-lite"/>
    </source>
</evidence>
<dbReference type="EMBL" id="CP013342">
    <property type="protein sequence ID" value="AMU94313.1"/>
    <property type="molecule type" value="Genomic_DNA"/>
</dbReference>
<feature type="compositionally biased region" description="Low complexity" evidence="8">
    <location>
        <begin position="477"/>
        <end position="488"/>
    </location>
</feature>
<accession>A0A142VWW6</accession>